<evidence type="ECO:0000256" key="7">
    <source>
        <dbReference type="ARBA" id="ARBA00023125"/>
    </source>
</evidence>
<feature type="domain" description="HU" evidence="11">
    <location>
        <begin position="1"/>
        <end position="126"/>
    </location>
</feature>
<keyword evidence="5" id="KW-0235">DNA replication</keyword>
<evidence type="ECO:0000313" key="12">
    <source>
        <dbReference type="EMBL" id="GAE83205.1"/>
    </source>
</evidence>
<evidence type="ECO:0000256" key="3">
    <source>
        <dbReference type="ARBA" id="ARBA00011738"/>
    </source>
</evidence>
<comment type="caution">
    <text evidence="12">The sequence shown here is derived from an EMBL/GenBank/DDBJ whole genome shotgun (WGS) entry which is preliminary data.</text>
</comment>
<dbReference type="InterPro" id="IPR005902">
    <property type="entry name" value="HU_DNA-bd_put"/>
</dbReference>
<comment type="similarity">
    <text evidence="2">Belongs to the bacterial histone-like protein family.</text>
</comment>
<evidence type="ECO:0000256" key="1">
    <source>
        <dbReference type="ARBA" id="ARBA00004328"/>
    </source>
</evidence>
<keyword evidence="6" id="KW-0426">Late protein</keyword>
<evidence type="ECO:0000256" key="4">
    <source>
        <dbReference type="ARBA" id="ARBA00016145"/>
    </source>
</evidence>
<keyword evidence="7" id="KW-0238">DNA-binding</keyword>
<dbReference type="GO" id="GO:0005829">
    <property type="term" value="C:cytosol"/>
    <property type="evidence" value="ECO:0007669"/>
    <property type="project" value="TreeGrafter"/>
</dbReference>
<dbReference type="AlphaFoldDB" id="W4UPU1"/>
<evidence type="ECO:0000259" key="11">
    <source>
        <dbReference type="Pfam" id="PF18291"/>
    </source>
</evidence>
<dbReference type="PANTHER" id="PTHR33175:SF13">
    <property type="entry name" value="HISTONE-LIKE PROTEIN"/>
    <property type="match status" value="1"/>
</dbReference>
<evidence type="ECO:0000256" key="8">
    <source>
        <dbReference type="ARBA" id="ARBA00033120"/>
    </source>
</evidence>
<protein>
    <recommendedName>
        <fullName evidence="4">Viral histone-like protein</fullName>
    </recommendedName>
    <alternativeName>
        <fullName evidence="9">DNA-binding protein pA104R</fullName>
    </alternativeName>
    <alternativeName>
        <fullName evidence="8">pA104R</fullName>
    </alternativeName>
</protein>
<dbReference type="GO" id="GO:0006260">
    <property type="term" value="P:DNA replication"/>
    <property type="evidence" value="ECO:0007669"/>
    <property type="project" value="UniProtKB-KW"/>
</dbReference>
<name>W4UPU1_9BACE</name>
<dbReference type="EMBL" id="BAIV01000007">
    <property type="protein sequence ID" value="GAE83205.1"/>
    <property type="molecule type" value="Genomic_DNA"/>
</dbReference>
<dbReference type="InterPro" id="IPR010992">
    <property type="entry name" value="IHF-like_DNA-bd_dom_sf"/>
</dbReference>
<proteinExistence type="inferred from homology"/>
<dbReference type="GO" id="GO:0003677">
    <property type="term" value="F:DNA binding"/>
    <property type="evidence" value="ECO:0007669"/>
    <property type="project" value="UniProtKB-KW"/>
</dbReference>
<dbReference type="SUPFAM" id="SSF47729">
    <property type="entry name" value="IHF-like DNA-binding proteins"/>
    <property type="match status" value="1"/>
</dbReference>
<dbReference type="PANTHER" id="PTHR33175">
    <property type="entry name" value="DNA-BINDING PROTEIN HU"/>
    <property type="match status" value="1"/>
</dbReference>
<dbReference type="Proteomes" id="UP000019131">
    <property type="component" value="Unassembled WGS sequence"/>
</dbReference>
<dbReference type="Gene3D" id="4.10.520.10">
    <property type="entry name" value="IHF-like DNA-binding proteins"/>
    <property type="match status" value="1"/>
</dbReference>
<evidence type="ECO:0000256" key="9">
    <source>
        <dbReference type="ARBA" id="ARBA00033227"/>
    </source>
</evidence>
<comment type="function">
    <text evidence="10">DNA-binding protein that plays a critical role in nucleoid compaction, genome replication and DNA replication and transcription. Binds to both ssDNA and dsDNA with a binding site covering about 15 nucleotides. Displays DNA-supercoiling activity only when associated with the viral DNA topoisomerase 2.</text>
</comment>
<organism evidence="12 13">
    <name type="scientific">Bacteroides reticulotermitis JCM 10512</name>
    <dbReference type="NCBI Taxonomy" id="1445607"/>
    <lineage>
        <taxon>Bacteria</taxon>
        <taxon>Pseudomonadati</taxon>
        <taxon>Bacteroidota</taxon>
        <taxon>Bacteroidia</taxon>
        <taxon>Bacteroidales</taxon>
        <taxon>Bacteroidaceae</taxon>
        <taxon>Bacteroides</taxon>
    </lineage>
</organism>
<reference evidence="12 13" key="1">
    <citation type="journal article" date="2014" name="Genome Announc.">
        <title>Draft Genome Sequence of Bacteroides reticulotermitis Strain JCM 10512T, Isolated from the Gut of a Termite.</title>
        <authorList>
            <person name="Yuki M."/>
            <person name="Oshima K."/>
            <person name="Suda W."/>
            <person name="Sakamoto M."/>
            <person name="Iida T."/>
            <person name="Hattori M."/>
            <person name="Ohkuma M."/>
        </authorList>
    </citation>
    <scope>NUCLEOTIDE SEQUENCE [LARGE SCALE GENOMIC DNA]</scope>
    <source>
        <strain evidence="12 13">JCM 10512</strain>
    </source>
</reference>
<dbReference type="InterPro" id="IPR041607">
    <property type="entry name" value="HU-HIG"/>
</dbReference>
<comment type="subcellular location">
    <subcellularLocation>
        <location evidence="1">Virion</location>
    </subcellularLocation>
</comment>
<evidence type="ECO:0000313" key="13">
    <source>
        <dbReference type="Proteomes" id="UP000019131"/>
    </source>
</evidence>
<evidence type="ECO:0000256" key="6">
    <source>
        <dbReference type="ARBA" id="ARBA00022921"/>
    </source>
</evidence>
<sequence length="209" mass="23988">MAIRFELYKSPRPKGEEDKELYHARVVNYQHVDTNQLAKEIQEATSLTEGDVKAVLESLSQFMGTRLREGERVHLDGIGYFQVKLNSKKPITSSKTKVNQMELKTNICFAADKKLKSSVSVVKLERSKVKTHSATRSYEEIDALLTQYFSKHSILTRTDFQGICKFTVTTATRQLKRLKEEKKILNINTTYQPIYVRAGILRETGNRIV</sequence>
<dbReference type="Pfam" id="PF18291">
    <property type="entry name" value="HU-HIG"/>
    <property type="match status" value="1"/>
</dbReference>
<gene>
    <name evidence="12" type="ORF">JCM10512_1461</name>
</gene>
<keyword evidence="13" id="KW-1185">Reference proteome</keyword>
<dbReference type="NCBIfam" id="TIGR01201">
    <property type="entry name" value="HU_rel"/>
    <property type="match status" value="1"/>
</dbReference>
<evidence type="ECO:0000256" key="2">
    <source>
        <dbReference type="ARBA" id="ARBA00010529"/>
    </source>
</evidence>
<comment type="subunit">
    <text evidence="3">Homodimer.</text>
</comment>
<dbReference type="GO" id="GO:0030527">
    <property type="term" value="F:structural constituent of chromatin"/>
    <property type="evidence" value="ECO:0007669"/>
    <property type="project" value="InterPro"/>
</dbReference>
<evidence type="ECO:0000256" key="10">
    <source>
        <dbReference type="ARBA" id="ARBA00046140"/>
    </source>
</evidence>
<dbReference type="InterPro" id="IPR000119">
    <property type="entry name" value="Hist_DNA-bd"/>
</dbReference>
<accession>W4UPU1</accession>
<evidence type="ECO:0000256" key="5">
    <source>
        <dbReference type="ARBA" id="ARBA00022705"/>
    </source>
</evidence>